<comment type="caution">
    <text evidence="1">The sequence shown here is derived from an EMBL/GenBank/DDBJ whole genome shotgun (WGS) entry which is preliminary data.</text>
</comment>
<evidence type="ECO:0000313" key="1">
    <source>
        <dbReference type="EMBL" id="CAF1006958.1"/>
    </source>
</evidence>
<keyword evidence="2" id="KW-1185">Reference proteome</keyword>
<reference evidence="1" key="1">
    <citation type="submission" date="2021-02" db="EMBL/GenBank/DDBJ databases">
        <authorList>
            <person name="Nowell W R."/>
        </authorList>
    </citation>
    <scope>NUCLEOTIDE SEQUENCE</scope>
    <source>
        <strain evidence="1">Ploen Becks lab</strain>
    </source>
</reference>
<protein>
    <submittedName>
        <fullName evidence="1">Uncharacterized protein</fullName>
    </submittedName>
</protein>
<accession>A0A814H7M5</accession>
<dbReference type="Proteomes" id="UP000663879">
    <property type="component" value="Unassembled WGS sequence"/>
</dbReference>
<dbReference type="EMBL" id="CAJNOC010004026">
    <property type="protein sequence ID" value="CAF1006958.1"/>
    <property type="molecule type" value="Genomic_DNA"/>
</dbReference>
<sequence length="112" mass="13353">MLHTIVVYNIKYKNFEANYIDKCKRILSYRISEHKKSSESSCCQHESSTGQTMYYDNIEIIDKADIDMKLRTKEFLHIIKRKSLNNQLNSQFNYEIKPLIIQAYTQHRKSSV</sequence>
<name>A0A814H7M5_9BILA</name>
<gene>
    <name evidence="1" type="ORF">OXX778_LOCUS16697</name>
</gene>
<dbReference type="OrthoDB" id="10245581at2759"/>
<proteinExistence type="predicted"/>
<dbReference type="AlphaFoldDB" id="A0A814H7M5"/>
<evidence type="ECO:0000313" key="2">
    <source>
        <dbReference type="Proteomes" id="UP000663879"/>
    </source>
</evidence>
<organism evidence="1 2">
    <name type="scientific">Brachionus calyciflorus</name>
    <dbReference type="NCBI Taxonomy" id="104777"/>
    <lineage>
        <taxon>Eukaryota</taxon>
        <taxon>Metazoa</taxon>
        <taxon>Spiralia</taxon>
        <taxon>Gnathifera</taxon>
        <taxon>Rotifera</taxon>
        <taxon>Eurotatoria</taxon>
        <taxon>Monogononta</taxon>
        <taxon>Pseudotrocha</taxon>
        <taxon>Ploima</taxon>
        <taxon>Brachionidae</taxon>
        <taxon>Brachionus</taxon>
    </lineage>
</organism>